<dbReference type="HAMAP" id="MF_00406">
    <property type="entry name" value="FabZ"/>
    <property type="match status" value="1"/>
</dbReference>
<keyword evidence="6 18" id="KW-0444">Lipid biosynthesis</keyword>
<dbReference type="NCBIfam" id="NF009667">
    <property type="entry name" value="PRK13188.1"/>
    <property type="match status" value="1"/>
</dbReference>
<dbReference type="AlphaFoldDB" id="C2M9K5"/>
<comment type="similarity">
    <text evidence="19">Belongs to the thioester dehydratase family. FabZ subfamily.</text>
</comment>
<keyword evidence="7 18" id="KW-0441">Lipid A biosynthesis</keyword>
<dbReference type="InterPro" id="IPR015870">
    <property type="entry name" value="UDP-acyl_N-AcGlcN_deAcase_N"/>
</dbReference>
<evidence type="ECO:0000256" key="11">
    <source>
        <dbReference type="ARBA" id="ARBA00023098"/>
    </source>
</evidence>
<evidence type="ECO:0000256" key="6">
    <source>
        <dbReference type="ARBA" id="ARBA00022516"/>
    </source>
</evidence>
<comment type="subcellular location">
    <subcellularLocation>
        <location evidence="3 19">Cytoplasm</location>
    </subcellularLocation>
</comment>
<dbReference type="eggNOG" id="COG0764">
    <property type="taxonomic scope" value="Bacteria"/>
</dbReference>
<reference evidence="20 21" key="1">
    <citation type="submission" date="2009-04" db="EMBL/GenBank/DDBJ databases">
        <authorList>
            <person name="Sebastian Y."/>
            <person name="Madupu R."/>
            <person name="Durkin A.S."/>
            <person name="Torralba M."/>
            <person name="Methe B."/>
            <person name="Sutton G.G."/>
            <person name="Strausberg R.L."/>
            <person name="Nelson K.E."/>
        </authorList>
    </citation>
    <scope>NUCLEOTIDE SEQUENCE [LARGE SCALE GENOMIC DNA]</scope>
    <source>
        <strain evidence="20 21">60-3</strain>
    </source>
</reference>
<comment type="function">
    <text evidence="15 19">Involved in unsaturated fatty acids biosynthesis. Catalyzes the dehydration of short chain beta-hydroxyacyl-ACPs and long chain saturated and unsaturated beta-hydroxyacyl-ACPs.</text>
</comment>
<dbReference type="Gene3D" id="3.30.230.20">
    <property type="entry name" value="lpxc deacetylase, domain 1"/>
    <property type="match status" value="1"/>
</dbReference>
<feature type="binding site" evidence="18">
    <location>
        <position position="258"/>
    </location>
    <ligand>
        <name>Zn(2+)</name>
        <dbReference type="ChEBI" id="CHEBI:29105"/>
    </ligand>
</feature>
<dbReference type="Gene3D" id="3.30.1700.10">
    <property type="entry name" value="lpxc deacetylase, domain 2"/>
    <property type="match status" value="1"/>
</dbReference>
<dbReference type="GO" id="GO:0005737">
    <property type="term" value="C:cytoplasm"/>
    <property type="evidence" value="ECO:0007669"/>
    <property type="project" value="UniProtKB-SubCell"/>
</dbReference>
<evidence type="ECO:0000256" key="15">
    <source>
        <dbReference type="ARBA" id="ARBA00025049"/>
    </source>
</evidence>
<dbReference type="GO" id="GO:0006633">
    <property type="term" value="P:fatty acid biosynthetic process"/>
    <property type="evidence" value="ECO:0007669"/>
    <property type="project" value="UniProtKB-UniRule"/>
</dbReference>
<evidence type="ECO:0000256" key="14">
    <source>
        <dbReference type="ARBA" id="ARBA00024535"/>
    </source>
</evidence>
<dbReference type="RefSeq" id="WP_007364640.1">
    <property type="nucleotide sequence ID" value="NZ_ACLR01000034.1"/>
</dbReference>
<feature type="active site" evidence="19">
    <location>
        <position position="362"/>
    </location>
</feature>
<feature type="binding site" evidence="18">
    <location>
        <position position="77"/>
    </location>
    <ligand>
        <name>Zn(2+)</name>
        <dbReference type="ChEBI" id="CHEBI:29105"/>
    </ligand>
</feature>
<evidence type="ECO:0000256" key="2">
    <source>
        <dbReference type="ARBA" id="ARBA00002923"/>
    </source>
</evidence>
<evidence type="ECO:0000256" key="3">
    <source>
        <dbReference type="ARBA" id="ARBA00004496"/>
    </source>
</evidence>
<evidence type="ECO:0000256" key="18">
    <source>
        <dbReference type="HAMAP-Rule" id="MF_00388"/>
    </source>
</evidence>
<dbReference type="GO" id="GO:0103117">
    <property type="term" value="F:UDP-3-O-acyl-N-acetylglucosamine deacetylase activity"/>
    <property type="evidence" value="ECO:0007669"/>
    <property type="project" value="UniProtKB-UniRule"/>
</dbReference>
<evidence type="ECO:0000256" key="10">
    <source>
        <dbReference type="ARBA" id="ARBA00022833"/>
    </source>
</evidence>
<evidence type="ECO:0000256" key="9">
    <source>
        <dbReference type="ARBA" id="ARBA00022801"/>
    </source>
</evidence>
<keyword evidence="8 18" id="KW-0479">Metal-binding</keyword>
<dbReference type="NCBIfam" id="TIGR01750">
    <property type="entry name" value="fabZ"/>
    <property type="match status" value="1"/>
</dbReference>
<comment type="catalytic activity">
    <reaction evidence="14 18">
        <text>a UDP-3-O-[(3R)-3-hydroxyacyl]-N-acetyl-alpha-D-glucosamine + H2O = a UDP-3-O-[(3R)-3-hydroxyacyl]-alpha-D-glucosamine + acetate</text>
        <dbReference type="Rhea" id="RHEA:67816"/>
        <dbReference type="ChEBI" id="CHEBI:15377"/>
        <dbReference type="ChEBI" id="CHEBI:30089"/>
        <dbReference type="ChEBI" id="CHEBI:137740"/>
        <dbReference type="ChEBI" id="CHEBI:173225"/>
        <dbReference type="EC" id="3.5.1.108"/>
    </reaction>
</comment>
<keyword evidence="13" id="KW-0511">Multifunctional enzyme</keyword>
<evidence type="ECO:0000313" key="20">
    <source>
        <dbReference type="EMBL" id="EEK17606.1"/>
    </source>
</evidence>
<evidence type="ECO:0000256" key="16">
    <source>
        <dbReference type="ARBA" id="ARBA00061221"/>
    </source>
</evidence>
<comment type="similarity">
    <text evidence="18">Belongs to the LpxC family.</text>
</comment>
<comment type="similarity">
    <text evidence="17">In the C-terminal section; belongs to the thioester dehydratase family.</text>
</comment>
<dbReference type="EC" id="4.2.1.59" evidence="19"/>
<dbReference type="NCBIfam" id="TIGR00325">
    <property type="entry name" value="lpxC"/>
    <property type="match status" value="1"/>
</dbReference>
<evidence type="ECO:0000256" key="19">
    <source>
        <dbReference type="HAMAP-Rule" id="MF_00406"/>
    </source>
</evidence>
<dbReference type="SUPFAM" id="SSF54211">
    <property type="entry name" value="Ribosomal protein S5 domain 2-like"/>
    <property type="match status" value="2"/>
</dbReference>
<dbReference type="EC" id="3.5.1.108" evidence="18"/>
<dbReference type="UniPathway" id="UPA00359">
    <property type="reaction ID" value="UER00478"/>
</dbReference>
<proteinExistence type="inferred from homology"/>
<feature type="binding site" evidence="18">
    <location>
        <position position="262"/>
    </location>
    <ligand>
        <name>Zn(2+)</name>
        <dbReference type="ChEBI" id="CHEBI:29105"/>
    </ligand>
</feature>
<dbReference type="GO" id="GO:0016020">
    <property type="term" value="C:membrane"/>
    <property type="evidence" value="ECO:0007669"/>
    <property type="project" value="GOC"/>
</dbReference>
<evidence type="ECO:0000256" key="4">
    <source>
        <dbReference type="ARBA" id="ARBA00005002"/>
    </source>
</evidence>
<dbReference type="Pfam" id="PF07977">
    <property type="entry name" value="FabA"/>
    <property type="match status" value="1"/>
</dbReference>
<dbReference type="FunFam" id="3.10.129.10:FF:000001">
    <property type="entry name" value="3-hydroxyacyl-[acyl-carrier-protein] dehydratase FabZ"/>
    <property type="match status" value="1"/>
</dbReference>
<dbReference type="OrthoDB" id="9772788at2"/>
<dbReference type="GO" id="GO:0046872">
    <property type="term" value="F:metal ion binding"/>
    <property type="evidence" value="ECO:0007669"/>
    <property type="project" value="UniProtKB-KW"/>
</dbReference>
<keyword evidence="10 18" id="KW-0862">Zinc</keyword>
<keyword evidence="12 19" id="KW-0456">Lyase</keyword>
<comment type="function">
    <text evidence="2 18">Catalyzes the hydrolysis of UDP-3-O-myristoyl-N-acetylglucosamine to form UDP-3-O-myristoylglucosamine and acetate, the committed step in lipid A biosynthesis.</text>
</comment>
<keyword evidence="5 19" id="KW-0963">Cytoplasm</keyword>
<dbReference type="InterPro" id="IPR011334">
    <property type="entry name" value="UDP-acyl_GlcNac_deAcase_C"/>
</dbReference>
<dbReference type="PANTHER" id="PTHR33694:SF1">
    <property type="entry name" value="UDP-3-O-ACYL-N-ACETYLGLUCOSAMINE DEACETYLASE 1, MITOCHONDRIAL-RELATED"/>
    <property type="match status" value="1"/>
</dbReference>
<accession>C2M9K5</accession>
<comment type="pathway">
    <text evidence="4 18">Glycolipid biosynthesis; lipid IV(A) biosynthesis; lipid IV(A) from (3R)-3-hydroxytetradecanoyl-[acyl-carrier-protein] and UDP-N-acetyl-alpha-D-glucosamine: step 2/6.</text>
</comment>
<evidence type="ECO:0000256" key="12">
    <source>
        <dbReference type="ARBA" id="ARBA00023239"/>
    </source>
</evidence>
<dbReference type="PANTHER" id="PTHR33694">
    <property type="entry name" value="UDP-3-O-ACYL-N-ACETYLGLUCOSAMINE DEACETYLASE 1, MITOCHONDRIAL-RELATED"/>
    <property type="match status" value="1"/>
</dbReference>
<dbReference type="InterPro" id="IPR010084">
    <property type="entry name" value="FabZ"/>
</dbReference>
<protein>
    <recommendedName>
        <fullName evidence="18 19">Multifunctional fusion protein</fullName>
    </recommendedName>
    <domain>
        <recommendedName>
            <fullName evidence="19">3-hydroxyacyl-[acyl-carrier-protein] dehydratase FabZ</fullName>
            <ecNumber evidence="19">4.2.1.59</ecNumber>
        </recommendedName>
        <alternativeName>
            <fullName evidence="19">(3R)-hydroxymyristoyl-[acyl-carrier-protein] dehydratase</fullName>
        </alternativeName>
        <alternativeName>
            <fullName evidence="19">Beta-hydroxyacyl-ACP dehydratase</fullName>
            <shortName evidence="19">(3R)-hydroxymyristoyl-ACP dehydrase</shortName>
        </alternativeName>
    </domain>
    <domain>
        <recommendedName>
            <fullName evidence="18">UDP-3-O-acyl-N-acetylglucosamine deacetylase</fullName>
            <shortName evidence="18">UDP-3-O-acyl-GlcNAc deacetylase</shortName>
            <ecNumber evidence="18">3.5.1.108</ecNumber>
        </recommendedName>
        <alternativeName>
            <fullName evidence="18">UDP-3-O-[R-3-hydroxymyristoyl]-N-acetylglucosamine deacetylase</fullName>
        </alternativeName>
    </domain>
</protein>
<dbReference type="InterPro" id="IPR013114">
    <property type="entry name" value="FabA_FabZ"/>
</dbReference>
<dbReference type="EMBL" id="ACLR01000034">
    <property type="protein sequence ID" value="EEK17606.1"/>
    <property type="molecule type" value="Genomic_DNA"/>
</dbReference>
<comment type="similarity">
    <text evidence="16">In the N-terminal section; belongs to the LpxC family.</text>
</comment>
<dbReference type="Gene3D" id="3.10.129.10">
    <property type="entry name" value="Hotdog Thioesterase"/>
    <property type="match status" value="1"/>
</dbReference>
<evidence type="ECO:0000256" key="8">
    <source>
        <dbReference type="ARBA" id="ARBA00022723"/>
    </source>
</evidence>
<feature type="active site" description="Proton donor" evidence="18">
    <location>
        <position position="285"/>
    </location>
</feature>
<organism evidence="20 21">
    <name type="scientific">Porphyromonas uenonis 60-3</name>
    <dbReference type="NCBI Taxonomy" id="596327"/>
    <lineage>
        <taxon>Bacteria</taxon>
        <taxon>Pseudomonadati</taxon>
        <taxon>Bacteroidota</taxon>
        <taxon>Bacteroidia</taxon>
        <taxon>Bacteroidales</taxon>
        <taxon>Porphyromonadaceae</taxon>
        <taxon>Porphyromonas</taxon>
    </lineage>
</organism>
<sequence length="460" mass="50206">MNQYTLATTLTFQGVGLHTGANRTLTLSPAEPHSGYQICRSDLETHPVIPAYADYVSTTQRATRIERGAVQVSTLEHCLGALYALGVDNCLITVDGDEAPILDGSALPYVQAIQEAGLKEQDAAREVFVVRKPIEVKDEETGASILLLPSDQLGVEAHLSFASPLLSNQYASLRDLSRFGEEVAEARSFVFVREILPLLSQGLIKGGDLANAMVINDEPLSESDAKALAEALHRSVTEVTQLGVINPKEGIPNEPARHKIIDILGDLALAGIFVQGHIIATKPGHKINNKLARAIRKEIKGMETQPPVYDPNATPVLDLNQIKGLLPHRYPFLLVDKVIHLDKNHIVGVKNVSFNETFFLGHFPTEPVMPGVLIVEAMAQTAGLLVLSGIEDPERYSTYFLTINNVKFRNKVVPGDTLLFKVMLTSEVRRGLASVRGLTFVGNQLVCEADFMAQIVKNKE</sequence>
<evidence type="ECO:0000313" key="21">
    <source>
        <dbReference type="Proteomes" id="UP000003303"/>
    </source>
</evidence>
<dbReference type="eggNOG" id="COG0774">
    <property type="taxonomic scope" value="Bacteria"/>
</dbReference>
<evidence type="ECO:0000256" key="13">
    <source>
        <dbReference type="ARBA" id="ARBA00023268"/>
    </source>
</evidence>
<comment type="catalytic activity">
    <reaction evidence="19">
        <text>a (3R)-hydroxyacyl-[ACP] = a (2E)-enoyl-[ACP] + H2O</text>
        <dbReference type="Rhea" id="RHEA:13097"/>
        <dbReference type="Rhea" id="RHEA-COMP:9925"/>
        <dbReference type="Rhea" id="RHEA-COMP:9945"/>
        <dbReference type="ChEBI" id="CHEBI:15377"/>
        <dbReference type="ChEBI" id="CHEBI:78784"/>
        <dbReference type="ChEBI" id="CHEBI:78827"/>
        <dbReference type="EC" id="4.2.1.59"/>
    </reaction>
</comment>
<evidence type="ECO:0000256" key="7">
    <source>
        <dbReference type="ARBA" id="ARBA00022556"/>
    </source>
</evidence>
<dbReference type="InterPro" id="IPR020568">
    <property type="entry name" value="Ribosomal_Su5_D2-typ_SF"/>
</dbReference>
<dbReference type="CDD" id="cd01288">
    <property type="entry name" value="FabZ"/>
    <property type="match status" value="1"/>
</dbReference>
<evidence type="ECO:0000256" key="1">
    <source>
        <dbReference type="ARBA" id="ARBA00001947"/>
    </source>
</evidence>
<comment type="caution">
    <text evidence="20">The sequence shown here is derived from an EMBL/GenBank/DDBJ whole genome shotgun (WGS) entry which is preliminary data.</text>
</comment>
<dbReference type="GO" id="GO:0009245">
    <property type="term" value="P:lipid A biosynthetic process"/>
    <property type="evidence" value="ECO:0007669"/>
    <property type="project" value="UniProtKB-UniRule"/>
</dbReference>
<evidence type="ECO:0000256" key="17">
    <source>
        <dbReference type="ARBA" id="ARBA00061355"/>
    </source>
</evidence>
<dbReference type="InterPro" id="IPR029069">
    <property type="entry name" value="HotDog_dom_sf"/>
</dbReference>
<dbReference type="NCBIfam" id="NF000582">
    <property type="entry name" value="PRK00006.1"/>
    <property type="match status" value="1"/>
</dbReference>
<keyword evidence="11 18" id="KW-0443">Lipid metabolism</keyword>
<keyword evidence="21" id="KW-1185">Reference proteome</keyword>
<evidence type="ECO:0000256" key="5">
    <source>
        <dbReference type="ARBA" id="ARBA00022490"/>
    </source>
</evidence>
<dbReference type="GO" id="GO:0019171">
    <property type="term" value="F:(3R)-hydroxyacyl-[acyl-carrier-protein] dehydratase activity"/>
    <property type="evidence" value="ECO:0007669"/>
    <property type="project" value="UniProtKB-EC"/>
</dbReference>
<dbReference type="SUPFAM" id="SSF54637">
    <property type="entry name" value="Thioesterase/thiol ester dehydrase-isomerase"/>
    <property type="match status" value="1"/>
</dbReference>
<gene>
    <name evidence="19 20" type="primary">fabZ</name>
    <name evidence="18" type="synonym">lpxC</name>
    <name evidence="20" type="ORF">PORUE0001_0155</name>
</gene>
<comment type="cofactor">
    <cofactor evidence="1 18">
        <name>Zn(2+)</name>
        <dbReference type="ChEBI" id="CHEBI:29105"/>
    </cofactor>
</comment>
<dbReference type="InterPro" id="IPR004463">
    <property type="entry name" value="UDP-acyl_GlcNac_deAcase"/>
</dbReference>
<dbReference type="Pfam" id="PF03331">
    <property type="entry name" value="LpxC"/>
    <property type="match status" value="2"/>
</dbReference>
<name>C2M9K5_9PORP</name>
<dbReference type="STRING" id="596327.PORUE0001_0155"/>
<dbReference type="HAMAP" id="MF_00388">
    <property type="entry name" value="LpxC"/>
    <property type="match status" value="1"/>
</dbReference>
<dbReference type="Proteomes" id="UP000003303">
    <property type="component" value="Unassembled WGS sequence"/>
</dbReference>
<keyword evidence="9 18" id="KW-0378">Hydrolase</keyword>